<protein>
    <submittedName>
        <fullName evidence="1">Uncharacterized protein</fullName>
    </submittedName>
</protein>
<dbReference type="Proteomes" id="UP001607303">
    <property type="component" value="Unassembled WGS sequence"/>
</dbReference>
<dbReference type="EMBL" id="JAYRBN010000117">
    <property type="protein sequence ID" value="KAL2719972.1"/>
    <property type="molecule type" value="Genomic_DNA"/>
</dbReference>
<evidence type="ECO:0000313" key="2">
    <source>
        <dbReference type="Proteomes" id="UP001607303"/>
    </source>
</evidence>
<evidence type="ECO:0000313" key="1">
    <source>
        <dbReference type="EMBL" id="KAL2719972.1"/>
    </source>
</evidence>
<dbReference type="AlphaFoldDB" id="A0ABD2AH87"/>
<accession>A0ABD2AH87</accession>
<sequence>MLHWNDVTKRRNIPFLKDRNDIIDCVRKSSCKGPTTMQAGPSSMKTRNGTEGCLSCKRYTAPSSNYLVGLMRGKHMKKYFPSYKNKTGIIRTHPHRIAHATRLLKLAQISTHWMVRCSNEGFKTKVLDNKYKSTYYVHLISLKPFQNVSIV</sequence>
<reference evidence="1 2" key="1">
    <citation type="journal article" date="2024" name="Ann. Entomol. Soc. Am.">
        <title>Genomic analyses of the southern and eastern yellowjacket wasps (Hymenoptera: Vespidae) reveal evolutionary signatures of social life.</title>
        <authorList>
            <person name="Catto M.A."/>
            <person name="Caine P.B."/>
            <person name="Orr S.E."/>
            <person name="Hunt B.G."/>
            <person name="Goodisman M.A.D."/>
        </authorList>
    </citation>
    <scope>NUCLEOTIDE SEQUENCE [LARGE SCALE GENOMIC DNA]</scope>
    <source>
        <strain evidence="1">232</strain>
        <tissue evidence="1">Head and thorax</tissue>
    </source>
</reference>
<comment type="caution">
    <text evidence="1">The sequence shown here is derived from an EMBL/GenBank/DDBJ whole genome shotgun (WGS) entry which is preliminary data.</text>
</comment>
<keyword evidence="2" id="KW-1185">Reference proteome</keyword>
<name>A0ABD2AH87_VESMC</name>
<gene>
    <name evidence="1" type="ORF">V1477_021119</name>
</gene>
<organism evidence="1 2">
    <name type="scientific">Vespula maculifrons</name>
    <name type="common">Eastern yellow jacket</name>
    <name type="synonym">Wasp</name>
    <dbReference type="NCBI Taxonomy" id="7453"/>
    <lineage>
        <taxon>Eukaryota</taxon>
        <taxon>Metazoa</taxon>
        <taxon>Ecdysozoa</taxon>
        <taxon>Arthropoda</taxon>
        <taxon>Hexapoda</taxon>
        <taxon>Insecta</taxon>
        <taxon>Pterygota</taxon>
        <taxon>Neoptera</taxon>
        <taxon>Endopterygota</taxon>
        <taxon>Hymenoptera</taxon>
        <taxon>Apocrita</taxon>
        <taxon>Aculeata</taxon>
        <taxon>Vespoidea</taxon>
        <taxon>Vespidae</taxon>
        <taxon>Vespinae</taxon>
        <taxon>Vespula</taxon>
    </lineage>
</organism>
<proteinExistence type="predicted"/>